<dbReference type="Proteomes" id="UP000270924">
    <property type="component" value="Unassembled WGS sequence"/>
</dbReference>
<evidence type="ECO:0000313" key="1">
    <source>
        <dbReference type="EMBL" id="VDM11777.1"/>
    </source>
</evidence>
<name>A0A3P7E510_WUCBA</name>
<gene>
    <name evidence="1" type="ORF">WBA_LOCUS5163</name>
</gene>
<evidence type="ECO:0000313" key="2">
    <source>
        <dbReference type="Proteomes" id="UP000270924"/>
    </source>
</evidence>
<accession>A0A3P7E510</accession>
<reference evidence="1 2" key="1">
    <citation type="submission" date="2018-11" db="EMBL/GenBank/DDBJ databases">
        <authorList>
            <consortium name="Pathogen Informatics"/>
        </authorList>
    </citation>
    <scope>NUCLEOTIDE SEQUENCE [LARGE SCALE GENOMIC DNA]</scope>
</reference>
<dbReference type="EMBL" id="UYWW01002425">
    <property type="protein sequence ID" value="VDM11777.1"/>
    <property type="molecule type" value="Genomic_DNA"/>
</dbReference>
<proteinExistence type="predicted"/>
<sequence length="90" mass="10123">MIKNCGQKLLSRMREVKHRIGRPDCSATSTPRPLLYVDIFAAGRGELLPLMKSLRSAQPISSNCHFGDMFHFSMNNGLSMVFMCPDVIHL</sequence>
<dbReference type="AlphaFoldDB" id="A0A3P7E510"/>
<protein>
    <submittedName>
        <fullName evidence="1">Uncharacterized protein</fullName>
    </submittedName>
</protein>
<dbReference type="InParanoid" id="A0A3P7E510"/>
<organism evidence="1 2">
    <name type="scientific">Wuchereria bancrofti</name>
    <dbReference type="NCBI Taxonomy" id="6293"/>
    <lineage>
        <taxon>Eukaryota</taxon>
        <taxon>Metazoa</taxon>
        <taxon>Ecdysozoa</taxon>
        <taxon>Nematoda</taxon>
        <taxon>Chromadorea</taxon>
        <taxon>Rhabditida</taxon>
        <taxon>Spirurina</taxon>
        <taxon>Spiruromorpha</taxon>
        <taxon>Filarioidea</taxon>
        <taxon>Onchocercidae</taxon>
        <taxon>Wuchereria</taxon>
    </lineage>
</organism>
<keyword evidence="2" id="KW-1185">Reference proteome</keyword>